<dbReference type="KEGG" id="lha:LHA_1066"/>
<protein>
    <submittedName>
        <fullName evidence="1">Putative exonuclease</fullName>
    </submittedName>
</protein>
<dbReference type="RefSeq" id="WP_231861978.1">
    <property type="nucleotide sequence ID" value="NZ_LN681225.1"/>
</dbReference>
<sequence length="122" mass="14214">MGYFYEGHRAIVDCWATLNLLLQEQGAFEELKSKVKAKEILLCAENAAFDKKDLLKSRNYRWSDGTGTLPKCWWSIISNEQLPNEKAWLDDQIYCLLGASDSLRKIEITAFKRYSFRAERIE</sequence>
<dbReference type="AlphaFoldDB" id="A0A0A8URM6"/>
<dbReference type="HOGENOM" id="CLU_2023811_0_0_6"/>
<dbReference type="PATRIC" id="fig|449.7.peg.587"/>
<dbReference type="GO" id="GO:0004527">
    <property type="term" value="F:exonuclease activity"/>
    <property type="evidence" value="ECO:0007669"/>
    <property type="project" value="UniProtKB-KW"/>
</dbReference>
<keyword evidence="1" id="KW-0378">Hydrolase</keyword>
<organism evidence="1 2">
    <name type="scientific">Legionella hackeliae</name>
    <dbReference type="NCBI Taxonomy" id="449"/>
    <lineage>
        <taxon>Bacteria</taxon>
        <taxon>Pseudomonadati</taxon>
        <taxon>Pseudomonadota</taxon>
        <taxon>Gammaproteobacteria</taxon>
        <taxon>Legionellales</taxon>
        <taxon>Legionellaceae</taxon>
        <taxon>Legionella</taxon>
    </lineage>
</organism>
<proteinExistence type="predicted"/>
<keyword evidence="2" id="KW-1185">Reference proteome</keyword>
<reference evidence="2" key="1">
    <citation type="submission" date="2014-09" db="EMBL/GenBank/DDBJ databases">
        <authorList>
            <person name="Gomez-Valero L."/>
        </authorList>
    </citation>
    <scope>NUCLEOTIDE SEQUENCE [LARGE SCALE GENOMIC DNA]</scope>
    <source>
        <strain evidence="2">ATCC35250</strain>
    </source>
</reference>
<dbReference type="EMBL" id="LN681225">
    <property type="protein sequence ID" value="CEK10126.1"/>
    <property type="molecule type" value="Genomic_DNA"/>
</dbReference>
<name>A0A0A8URM6_LEGHA</name>
<accession>A0A0A8URM6</accession>
<keyword evidence="1" id="KW-0540">Nuclease</keyword>
<evidence type="ECO:0000313" key="1">
    <source>
        <dbReference type="EMBL" id="CEK10126.1"/>
    </source>
</evidence>
<gene>
    <name evidence="1" type="ORF">LHA_1066</name>
</gene>
<evidence type="ECO:0000313" key="2">
    <source>
        <dbReference type="Proteomes" id="UP000032803"/>
    </source>
</evidence>
<dbReference type="STRING" id="449.LHA_1066"/>
<keyword evidence="1" id="KW-0269">Exonuclease</keyword>
<dbReference type="Proteomes" id="UP000032803">
    <property type="component" value="Chromosome I"/>
</dbReference>